<keyword evidence="1" id="KW-1133">Transmembrane helix</keyword>
<reference evidence="2 3" key="1">
    <citation type="submission" date="2020-08" db="EMBL/GenBank/DDBJ databases">
        <title>Genomic Encyclopedia of Type Strains, Phase IV (KMG-IV): sequencing the most valuable type-strain genomes for metagenomic binning, comparative biology and taxonomic classification.</title>
        <authorList>
            <person name="Goeker M."/>
        </authorList>
    </citation>
    <scope>NUCLEOTIDE SEQUENCE [LARGE SCALE GENOMIC DNA]</scope>
    <source>
        <strain evidence="2 3">DSM 19979</strain>
    </source>
</reference>
<dbReference type="AlphaFoldDB" id="A0A840A4F8"/>
<dbReference type="PANTHER" id="PTHR32309:SF13">
    <property type="entry name" value="FERRIC ENTEROBACTIN TRANSPORT PROTEIN FEPE"/>
    <property type="match status" value="1"/>
</dbReference>
<sequence length="388" mass="43199">MSRGRPPGIDLGFPAGTMAADTPRRRLGAILRQYPYTFAVILPTLLAALYLFFYATPQYISESRFQIKTQSSMTGTLGVDMLSGRAGIGSSESENAVRDHLLSHDALRAVRERMDLVAVFRPPQADIYSRLWWSNPTAERLLDHFRHQVRVVPDAYTGIVTLTARTYSPGESQALANNLLQIGEEWVTRVNQRMLDETLRASREVVERAERRVTESATAVTQFRQRELALNPTRSAEMAVGNIGGLEGEATRLRSELQQAQAFTRADAPLIQNLRSRIAAIETQIREERARLSNADQGVTQQVAGFERLVLEQDLANRGLAAAMAGLETATANAQRQQIFLQRVVEPNYAERSLYPKPVLFTGYVFAGLSLVYGLLWLLVAGVREHAS</sequence>
<comment type="caution">
    <text evidence="2">The sequence shown here is derived from an EMBL/GenBank/DDBJ whole genome shotgun (WGS) entry which is preliminary data.</text>
</comment>
<accession>A0A840A4F8</accession>
<dbReference type="EMBL" id="JACIDJ010000001">
    <property type="protein sequence ID" value="MBB3896848.1"/>
    <property type="molecule type" value="Genomic_DNA"/>
</dbReference>
<evidence type="ECO:0000313" key="3">
    <source>
        <dbReference type="Proteomes" id="UP000553193"/>
    </source>
</evidence>
<proteinExistence type="predicted"/>
<keyword evidence="1" id="KW-0812">Transmembrane</keyword>
<dbReference type="GO" id="GO:0005886">
    <property type="term" value="C:plasma membrane"/>
    <property type="evidence" value="ECO:0007669"/>
    <property type="project" value="TreeGrafter"/>
</dbReference>
<evidence type="ECO:0000256" key="1">
    <source>
        <dbReference type="SAM" id="Phobius"/>
    </source>
</evidence>
<gene>
    <name evidence="2" type="ORF">GGQ83_000274</name>
</gene>
<dbReference type="PANTHER" id="PTHR32309">
    <property type="entry name" value="TYROSINE-PROTEIN KINASE"/>
    <property type="match status" value="1"/>
</dbReference>
<dbReference type="GO" id="GO:0004713">
    <property type="term" value="F:protein tyrosine kinase activity"/>
    <property type="evidence" value="ECO:0007669"/>
    <property type="project" value="TreeGrafter"/>
</dbReference>
<organism evidence="2 3">
    <name type="scientific">Roseococcus suduntuyensis</name>
    <dbReference type="NCBI Taxonomy" id="455361"/>
    <lineage>
        <taxon>Bacteria</taxon>
        <taxon>Pseudomonadati</taxon>
        <taxon>Pseudomonadota</taxon>
        <taxon>Alphaproteobacteria</taxon>
        <taxon>Acetobacterales</taxon>
        <taxon>Roseomonadaceae</taxon>
        <taxon>Roseococcus</taxon>
    </lineage>
</organism>
<evidence type="ECO:0000313" key="2">
    <source>
        <dbReference type="EMBL" id="MBB3896848.1"/>
    </source>
</evidence>
<dbReference type="InterPro" id="IPR050445">
    <property type="entry name" value="Bact_polysacc_biosynth/exp"/>
</dbReference>
<keyword evidence="1" id="KW-0472">Membrane</keyword>
<feature type="transmembrane region" description="Helical" evidence="1">
    <location>
        <begin position="34"/>
        <end position="55"/>
    </location>
</feature>
<keyword evidence="3" id="KW-1185">Reference proteome</keyword>
<feature type="transmembrane region" description="Helical" evidence="1">
    <location>
        <begin position="361"/>
        <end position="383"/>
    </location>
</feature>
<protein>
    <submittedName>
        <fullName evidence="2">Capsular polysaccharide transport system permease protein</fullName>
    </submittedName>
</protein>
<name>A0A840A4F8_9PROT</name>
<dbReference type="Proteomes" id="UP000553193">
    <property type="component" value="Unassembled WGS sequence"/>
</dbReference>